<keyword evidence="2" id="KW-1185">Reference proteome</keyword>
<sequence>MTGSIHVWISDLGDKFDDFGVEIWDLKGAGIFSISLLGEEIRLNVLDDTCDVTACRGRRLDDGVNVDRLGSPWSANVFGILSGVRASKLLDAERY</sequence>
<reference evidence="1 2" key="1">
    <citation type="journal article" date="2019" name="Sci. Rep.">
        <title>Orb-weaving spider Araneus ventricosus genome elucidates the spidroin gene catalogue.</title>
        <authorList>
            <person name="Kono N."/>
            <person name="Nakamura H."/>
            <person name="Ohtoshi R."/>
            <person name="Moran D.A.P."/>
            <person name="Shinohara A."/>
            <person name="Yoshida Y."/>
            <person name="Fujiwara M."/>
            <person name="Mori M."/>
            <person name="Tomita M."/>
            <person name="Arakawa K."/>
        </authorList>
    </citation>
    <scope>NUCLEOTIDE SEQUENCE [LARGE SCALE GENOMIC DNA]</scope>
</reference>
<proteinExistence type="predicted"/>
<gene>
    <name evidence="1" type="ORF">AVEN_6763_1</name>
</gene>
<dbReference type="Proteomes" id="UP000499080">
    <property type="component" value="Unassembled WGS sequence"/>
</dbReference>
<protein>
    <submittedName>
        <fullName evidence="1">Uncharacterized protein</fullName>
    </submittedName>
</protein>
<evidence type="ECO:0000313" key="1">
    <source>
        <dbReference type="EMBL" id="GBM56113.1"/>
    </source>
</evidence>
<dbReference type="AlphaFoldDB" id="A0A4Y2GR91"/>
<accession>A0A4Y2GR91</accession>
<comment type="caution">
    <text evidence="1">The sequence shown here is derived from an EMBL/GenBank/DDBJ whole genome shotgun (WGS) entry which is preliminary data.</text>
</comment>
<name>A0A4Y2GR91_ARAVE</name>
<dbReference type="EMBL" id="BGPR01001529">
    <property type="protein sequence ID" value="GBM56113.1"/>
    <property type="molecule type" value="Genomic_DNA"/>
</dbReference>
<evidence type="ECO:0000313" key="2">
    <source>
        <dbReference type="Proteomes" id="UP000499080"/>
    </source>
</evidence>
<organism evidence="1 2">
    <name type="scientific">Araneus ventricosus</name>
    <name type="common">Orbweaver spider</name>
    <name type="synonym">Epeira ventricosa</name>
    <dbReference type="NCBI Taxonomy" id="182803"/>
    <lineage>
        <taxon>Eukaryota</taxon>
        <taxon>Metazoa</taxon>
        <taxon>Ecdysozoa</taxon>
        <taxon>Arthropoda</taxon>
        <taxon>Chelicerata</taxon>
        <taxon>Arachnida</taxon>
        <taxon>Araneae</taxon>
        <taxon>Araneomorphae</taxon>
        <taxon>Entelegynae</taxon>
        <taxon>Araneoidea</taxon>
        <taxon>Araneidae</taxon>
        <taxon>Araneus</taxon>
    </lineage>
</organism>